<dbReference type="Pfam" id="PF10294">
    <property type="entry name" value="Methyltransf_16"/>
    <property type="match status" value="1"/>
</dbReference>
<sequence>MLKFTLTVLGFLAAQTAAQCTREDLIAATDSLLAAQTAGKPDAVAPLAETVAYLEAFKTANINTGILSHPLKIDFNRSLHDTTQCATYTEIVVTDRTHPYVIGTQMRFADGKIANISSLVTDQGDWLFNATGTLYWASREKWDPIPEDQRDTREVIQAAADAYADLFNDKSVQVPWGHPCARLEGGSYTGSGSENDRCDVGVPNGVKLSNRRYVIDETLGAVDVFIDFATVPDSHEFRVEKGKLRYVHTITVMATLEGEQIFSALDNLQELYCPVSLSRAVKSQLAHGKAHDDMPAQPVDSGYVSEDDTVVEHVDSEYDLDELRADIFERNFAIRWLTTLIASAEELPLSDEDQREQAVDKASFILASFTKLLDEDDEEESGITRDFSFELALPSNEDSSRSRESDISQKVSIDVRLNDAPQTTTDHTDVGLQSWGASIVFSELLCSSPRRFGFSQEALGSSPRIVELGAGTGLVSLVLDKAMPHLGVSDATLIATDYHPAVLENLQSNVRLSRANVKTTPLDWSTPILEAPLDISADVLVATDVIYAHEHAMWLRDCATRLLAPKGVFWLLMTIRPNGRFEAVINSVETAFGGSHPKAPDGRHLAILSMESIEKRRGIGRGDESGYKLFRIGWA</sequence>
<dbReference type="AlphaFoldDB" id="A0AAX6MGH5"/>
<dbReference type="GO" id="GO:0008757">
    <property type="term" value="F:S-adenosylmethionine-dependent methyltransferase activity"/>
    <property type="evidence" value="ECO:0007669"/>
    <property type="project" value="UniProtKB-ARBA"/>
</dbReference>
<dbReference type="InterPro" id="IPR029063">
    <property type="entry name" value="SAM-dependent_MTases_sf"/>
</dbReference>
<reference evidence="3 4" key="1">
    <citation type="journal article" date="2024" name="Front Chem Biol">
        <title>Unveiling the potential of Daldinia eschscholtzii MFLUCC 19-0629 through bioactivity and bioinformatics studies for enhanced sustainable agriculture production.</title>
        <authorList>
            <person name="Brooks S."/>
            <person name="Weaver J.A."/>
            <person name="Klomchit A."/>
            <person name="Alharthi S.A."/>
            <person name="Onlamun T."/>
            <person name="Nurani R."/>
            <person name="Vong T.K."/>
            <person name="Alberti F."/>
            <person name="Greco C."/>
        </authorList>
    </citation>
    <scope>NUCLEOTIDE SEQUENCE [LARGE SCALE GENOMIC DNA]</scope>
    <source>
        <strain evidence="3">MFLUCC 19-0629</strain>
    </source>
</reference>
<evidence type="ECO:0000259" key="2">
    <source>
        <dbReference type="Pfam" id="PF26061"/>
    </source>
</evidence>
<evidence type="ECO:0000313" key="3">
    <source>
        <dbReference type="EMBL" id="KAK6951553.1"/>
    </source>
</evidence>
<dbReference type="EMBL" id="JBANMG010000006">
    <property type="protein sequence ID" value="KAK6951553.1"/>
    <property type="molecule type" value="Genomic_DNA"/>
</dbReference>
<dbReference type="InterPro" id="IPR019410">
    <property type="entry name" value="Methyltransf_16"/>
</dbReference>
<dbReference type="SUPFAM" id="SSF53335">
    <property type="entry name" value="S-adenosyl-L-methionine-dependent methyltransferases"/>
    <property type="match status" value="1"/>
</dbReference>
<feature type="chain" id="PRO_5043343486" description="DUF8021 domain-containing protein" evidence="1">
    <location>
        <begin position="19"/>
        <end position="635"/>
    </location>
</feature>
<dbReference type="CDD" id="cd02440">
    <property type="entry name" value="AdoMet_MTases"/>
    <property type="match status" value="1"/>
</dbReference>
<feature type="domain" description="DUF8021" evidence="2">
    <location>
        <begin position="149"/>
        <end position="251"/>
    </location>
</feature>
<keyword evidence="1" id="KW-0732">Signal</keyword>
<protein>
    <recommendedName>
        <fullName evidence="2">DUF8021 domain-containing protein</fullName>
    </recommendedName>
</protein>
<proteinExistence type="predicted"/>
<evidence type="ECO:0000313" key="4">
    <source>
        <dbReference type="Proteomes" id="UP001369815"/>
    </source>
</evidence>
<dbReference type="Proteomes" id="UP001369815">
    <property type="component" value="Unassembled WGS sequence"/>
</dbReference>
<keyword evidence="4" id="KW-1185">Reference proteome</keyword>
<evidence type="ECO:0000256" key="1">
    <source>
        <dbReference type="SAM" id="SignalP"/>
    </source>
</evidence>
<dbReference type="Pfam" id="PF26061">
    <property type="entry name" value="DUF8021"/>
    <property type="match status" value="1"/>
</dbReference>
<feature type="signal peptide" evidence="1">
    <location>
        <begin position="1"/>
        <end position="18"/>
    </location>
</feature>
<name>A0AAX6MGH5_9PEZI</name>
<accession>A0AAX6MGH5</accession>
<dbReference type="PANTHER" id="PTHR14614">
    <property type="entry name" value="HEPATOCELLULAR CARCINOMA-ASSOCIATED ANTIGEN"/>
    <property type="match status" value="1"/>
</dbReference>
<dbReference type="Gene3D" id="3.40.50.150">
    <property type="entry name" value="Vaccinia Virus protein VP39"/>
    <property type="match status" value="1"/>
</dbReference>
<comment type="caution">
    <text evidence="3">The sequence shown here is derived from an EMBL/GenBank/DDBJ whole genome shotgun (WGS) entry which is preliminary data.</text>
</comment>
<dbReference type="InterPro" id="IPR058334">
    <property type="entry name" value="DUF8021"/>
</dbReference>
<organism evidence="3 4">
    <name type="scientific">Daldinia eschscholtzii</name>
    <dbReference type="NCBI Taxonomy" id="292717"/>
    <lineage>
        <taxon>Eukaryota</taxon>
        <taxon>Fungi</taxon>
        <taxon>Dikarya</taxon>
        <taxon>Ascomycota</taxon>
        <taxon>Pezizomycotina</taxon>
        <taxon>Sordariomycetes</taxon>
        <taxon>Xylariomycetidae</taxon>
        <taxon>Xylariales</taxon>
        <taxon>Hypoxylaceae</taxon>
        <taxon>Daldinia</taxon>
    </lineage>
</organism>
<dbReference type="PANTHER" id="PTHR14614:SF147">
    <property type="entry name" value="S-ADENOSYLMETHIONINE-DEPENDENT METHYLTRANSFERASE OF THE SEVEN BETA-STRAND FAMILY"/>
    <property type="match status" value="1"/>
</dbReference>
<gene>
    <name evidence="3" type="ORF">Daesc_006074</name>
</gene>